<dbReference type="EMBL" id="ACKX01000243">
    <property type="protein sequence ID" value="EEJ50148.1"/>
    <property type="molecule type" value="Genomic_DNA"/>
</dbReference>
<evidence type="ECO:0000313" key="3">
    <source>
        <dbReference type="Proteomes" id="UP000004121"/>
    </source>
</evidence>
<accession>C2L1G2</accession>
<comment type="caution">
    <text evidence="2">The sequence shown here is derived from an EMBL/GenBank/DDBJ whole genome shotgun (WGS) entry which is preliminary data.</text>
</comment>
<proteinExistence type="predicted"/>
<reference evidence="2 3" key="1">
    <citation type="submission" date="2009-04" db="EMBL/GenBank/DDBJ databases">
        <authorList>
            <person name="Qin X."/>
            <person name="Bachman B."/>
            <person name="Battles P."/>
            <person name="Bell A."/>
            <person name="Bess C."/>
            <person name="Bickham C."/>
            <person name="Chaboub L."/>
            <person name="Chen D."/>
            <person name="Coyle M."/>
            <person name="Deiros D.R."/>
            <person name="Dinh H."/>
            <person name="Forbes L."/>
            <person name="Fowler G."/>
            <person name="Francisco L."/>
            <person name="Fu Q."/>
            <person name="Gubbala S."/>
            <person name="Hale W."/>
            <person name="Han Y."/>
            <person name="Hemphill L."/>
            <person name="Highlander S.K."/>
            <person name="Hirani K."/>
            <person name="Hogues M."/>
            <person name="Jackson L."/>
            <person name="Jakkamsetti A."/>
            <person name="Javaid M."/>
            <person name="Jiang H."/>
            <person name="Korchina V."/>
            <person name="Kovar C."/>
            <person name="Lara F."/>
            <person name="Lee S."/>
            <person name="Mata R."/>
            <person name="Mathew T."/>
            <person name="Moen C."/>
            <person name="Morales K."/>
            <person name="Munidasa M."/>
            <person name="Nazareth L."/>
            <person name="Ngo R."/>
            <person name="Nguyen L."/>
            <person name="Okwuonu G."/>
            <person name="Ongeri F."/>
            <person name="Patil S."/>
            <person name="Petrosino J."/>
            <person name="Pham C."/>
            <person name="Pham P."/>
            <person name="Pu L.-L."/>
            <person name="Puazo M."/>
            <person name="Raj R."/>
            <person name="Reid J."/>
            <person name="Rouhana J."/>
            <person name="Saada N."/>
            <person name="Shang Y."/>
            <person name="Simmons D."/>
            <person name="Thornton R."/>
            <person name="Warren J."/>
            <person name="Weissenberger G."/>
            <person name="Zhang J."/>
            <person name="Zhang L."/>
            <person name="Zhou C."/>
            <person name="Zhu D."/>
            <person name="Muzny D."/>
            <person name="Worley K."/>
            <person name="Gibbs R."/>
        </authorList>
    </citation>
    <scope>NUCLEOTIDE SEQUENCE [LARGE SCALE GENOMIC DNA]</scope>
    <source>
        <strain evidence="2 3">F0268</strain>
    </source>
</reference>
<gene>
    <name evidence="2" type="ORF">HMPREF6123_2581</name>
</gene>
<keyword evidence="3" id="KW-1185">Reference proteome</keyword>
<dbReference type="HOGENOM" id="CLU_3138469_0_0_9"/>
<protein>
    <submittedName>
        <fullName evidence="2">Uncharacterized protein</fullName>
    </submittedName>
</protein>
<sequence>MNAKRIQKEYKKNAKRMQKRKVSGMEAVKKILKIKRYFPYPNSKAEKKQ</sequence>
<name>C2L1G2_9FIRM</name>
<dbReference type="InParanoid" id="C2L1G2"/>
<feature type="compositionally biased region" description="Basic residues" evidence="1">
    <location>
        <begin position="13"/>
        <end position="22"/>
    </location>
</feature>
<organism evidence="2 3">
    <name type="scientific">Oribacterium sinus F0268</name>
    <dbReference type="NCBI Taxonomy" id="585501"/>
    <lineage>
        <taxon>Bacteria</taxon>
        <taxon>Bacillati</taxon>
        <taxon>Bacillota</taxon>
        <taxon>Clostridia</taxon>
        <taxon>Lachnospirales</taxon>
        <taxon>Lachnospiraceae</taxon>
        <taxon>Oribacterium</taxon>
    </lineage>
</organism>
<dbReference type="AlphaFoldDB" id="C2L1G2"/>
<dbReference type="Proteomes" id="UP000004121">
    <property type="component" value="Unassembled WGS sequence"/>
</dbReference>
<evidence type="ECO:0000313" key="2">
    <source>
        <dbReference type="EMBL" id="EEJ50148.1"/>
    </source>
</evidence>
<evidence type="ECO:0000256" key="1">
    <source>
        <dbReference type="SAM" id="MobiDB-lite"/>
    </source>
</evidence>
<feature type="region of interest" description="Disordered" evidence="1">
    <location>
        <begin position="1"/>
        <end position="22"/>
    </location>
</feature>
<feature type="compositionally biased region" description="Basic and acidic residues" evidence="1">
    <location>
        <begin position="1"/>
        <end position="12"/>
    </location>
</feature>